<evidence type="ECO:0000313" key="2">
    <source>
        <dbReference type="EMBL" id="MFB8774317.1"/>
    </source>
</evidence>
<comment type="caution">
    <text evidence="2">The sequence shown here is derived from an EMBL/GenBank/DDBJ whole genome shotgun (WGS) entry which is preliminary data.</text>
</comment>
<protein>
    <submittedName>
        <fullName evidence="2">Uncharacterized protein</fullName>
    </submittedName>
</protein>
<feature type="region of interest" description="Disordered" evidence="1">
    <location>
        <begin position="1"/>
        <end position="47"/>
    </location>
</feature>
<proteinExistence type="predicted"/>
<reference evidence="2 3" key="1">
    <citation type="submission" date="2024-01" db="EMBL/GenBank/DDBJ databases">
        <title>Genome mining of biosynthetic gene clusters to explore secondary metabolites of Streptomyces sp.</title>
        <authorList>
            <person name="Baig A."/>
            <person name="Ajitkumar Shintre N."/>
            <person name="Kumar H."/>
            <person name="Anbarasu A."/>
            <person name="Ramaiah S."/>
        </authorList>
    </citation>
    <scope>NUCLEOTIDE SEQUENCE [LARGE SCALE GENOMIC DNA]</scope>
    <source>
        <strain evidence="2 3">A57</strain>
    </source>
</reference>
<dbReference type="RefSeq" id="WP_376733051.1">
    <property type="nucleotide sequence ID" value="NZ_JAYMRP010000012.1"/>
</dbReference>
<sequence>MNVSIVLFTANPRLHDHPPPQAAPDNPHTAAPLTDQPQTTPAPEPTP</sequence>
<organism evidence="2 3">
    <name type="scientific">Streptomyces broussonetiae</name>
    <dbReference type="NCBI Taxonomy" id="2686304"/>
    <lineage>
        <taxon>Bacteria</taxon>
        <taxon>Bacillati</taxon>
        <taxon>Actinomycetota</taxon>
        <taxon>Actinomycetes</taxon>
        <taxon>Kitasatosporales</taxon>
        <taxon>Streptomycetaceae</taxon>
        <taxon>Streptomyces</taxon>
    </lineage>
</organism>
<keyword evidence="3" id="KW-1185">Reference proteome</keyword>
<gene>
    <name evidence="2" type="ORF">VSS16_16555</name>
</gene>
<dbReference type="EMBL" id="JAYMRP010000012">
    <property type="protein sequence ID" value="MFB8774317.1"/>
    <property type="molecule type" value="Genomic_DNA"/>
</dbReference>
<dbReference type="Proteomes" id="UP001585080">
    <property type="component" value="Unassembled WGS sequence"/>
</dbReference>
<evidence type="ECO:0000313" key="3">
    <source>
        <dbReference type="Proteomes" id="UP001585080"/>
    </source>
</evidence>
<evidence type="ECO:0000256" key="1">
    <source>
        <dbReference type="SAM" id="MobiDB-lite"/>
    </source>
</evidence>
<name>A0ABV5EBW3_9ACTN</name>
<accession>A0ABV5EBW3</accession>